<evidence type="ECO:0000313" key="2">
    <source>
        <dbReference type="EMBL" id="UKJ89857.2"/>
    </source>
</evidence>
<dbReference type="Proteomes" id="UP000244803">
    <property type="component" value="Chromosome 4"/>
</dbReference>
<name>A0A976M7D4_THEOR</name>
<keyword evidence="1" id="KW-0472">Membrane</keyword>
<feature type="transmembrane region" description="Helical" evidence="1">
    <location>
        <begin position="175"/>
        <end position="198"/>
    </location>
</feature>
<dbReference type="EMBL" id="CP056067">
    <property type="protein sequence ID" value="UKJ89857.2"/>
    <property type="molecule type" value="Genomic_DNA"/>
</dbReference>
<evidence type="ECO:0000313" key="3">
    <source>
        <dbReference type="Proteomes" id="UP000244803"/>
    </source>
</evidence>
<feature type="transmembrane region" description="Helical" evidence="1">
    <location>
        <begin position="297"/>
        <end position="314"/>
    </location>
</feature>
<reference evidence="2" key="1">
    <citation type="submission" date="2022-07" db="EMBL/GenBank/DDBJ databases">
        <title>Evaluation of T. orientalis genome assembly methods using nanopore sequencing and analysis of variation between genomes.</title>
        <authorList>
            <person name="Yam J."/>
            <person name="Micallef M.L."/>
            <person name="Liu M."/>
            <person name="Djordjevic S.P."/>
            <person name="Bogema D.R."/>
            <person name="Jenkins C."/>
        </authorList>
    </citation>
    <scope>NUCLEOTIDE SEQUENCE</scope>
    <source>
        <strain evidence="2">Fish Creek</strain>
    </source>
</reference>
<feature type="transmembrane region" description="Helical" evidence="1">
    <location>
        <begin position="326"/>
        <end position="347"/>
    </location>
</feature>
<evidence type="ECO:0000256" key="1">
    <source>
        <dbReference type="SAM" id="Phobius"/>
    </source>
</evidence>
<feature type="transmembrane region" description="Helical" evidence="1">
    <location>
        <begin position="263"/>
        <end position="285"/>
    </location>
</feature>
<keyword evidence="1" id="KW-0812">Transmembrane</keyword>
<feature type="transmembrane region" description="Helical" evidence="1">
    <location>
        <begin position="359"/>
        <end position="380"/>
    </location>
</feature>
<sequence>MVLLHDFRHPRDCIGSSIIGIATLSAYFIQHLMDVSSRHFAEAFDIPLYNTSIYFSKLYSSRSLSTGLGAIFHYLNAFTLGVNMKASSLIALLFMLFTRMVLIMRVSSPYIMSVEIYKILNVDAFVLGFFQMSHFRVISRYLFQRSMFVDFSRLIVFGIQAFLDMTLKTRPMLMIRIQCWISFFITLIAVCLWFYYLYQFKKSYKDSENNTSIVTQGSKQELSTDHNKFKCNHFTKYEYRKPVAVLPRAGCRIKEYSLDNISLFLMFLTASMVKNFLFPGVLPYAVLDRARCHSVNMVLPVVSMVPPCVLFIFYSRCTEICKKWNWILDLFWIFMVPELISLIYALYTVHRKVFFTTEFSGSHVTVFLTTSLLMFSYGFIESMAINHYQLAINQSESLITYHYILSTFYSFLFSKLSVGYNCARVEYEYCLTPFYPTYKKGTASSITFWVRDVLRRAYKDVCGDFRLNIQDYL</sequence>
<feature type="transmembrane region" description="Helical" evidence="1">
    <location>
        <begin position="12"/>
        <end position="33"/>
    </location>
</feature>
<keyword evidence="1" id="KW-1133">Transmembrane helix</keyword>
<gene>
    <name evidence="2" type="ORF">MACJ_003111</name>
</gene>
<protein>
    <submittedName>
        <fullName evidence="2">Uncharacterized protein</fullName>
    </submittedName>
</protein>
<feature type="transmembrane region" description="Helical" evidence="1">
    <location>
        <begin position="142"/>
        <end position="163"/>
    </location>
</feature>
<feature type="transmembrane region" description="Helical" evidence="1">
    <location>
        <begin position="86"/>
        <end position="104"/>
    </location>
</feature>
<organism evidence="2 3">
    <name type="scientific">Theileria orientalis</name>
    <dbReference type="NCBI Taxonomy" id="68886"/>
    <lineage>
        <taxon>Eukaryota</taxon>
        <taxon>Sar</taxon>
        <taxon>Alveolata</taxon>
        <taxon>Apicomplexa</taxon>
        <taxon>Aconoidasida</taxon>
        <taxon>Piroplasmida</taxon>
        <taxon>Theileriidae</taxon>
        <taxon>Theileria</taxon>
    </lineage>
</organism>
<proteinExistence type="predicted"/>
<dbReference type="AlphaFoldDB" id="A0A976M7D4"/>
<dbReference type="OrthoDB" id="10350845at2759"/>
<accession>A0A976M7D4</accession>